<keyword evidence="7 12" id="KW-1133">Transmembrane helix</keyword>
<dbReference type="OrthoDB" id="9810952at2"/>
<comment type="function">
    <text evidence="10">Low-affinity potassium transport system. Interacts with Trk system potassium uptake protein TrkA.</text>
</comment>
<keyword evidence="6 10" id="KW-0630">Potassium</keyword>
<feature type="binding site" evidence="11">
    <location>
        <position position="127"/>
    </location>
    <ligand>
        <name>K(+)</name>
        <dbReference type="ChEBI" id="CHEBI:29103"/>
    </ligand>
</feature>
<keyword evidence="5 12" id="KW-0812">Transmembrane</keyword>
<comment type="similarity">
    <text evidence="10">Belongs to the TrkH potassium transport family.</text>
</comment>
<comment type="subcellular location">
    <subcellularLocation>
        <location evidence="10">Cell inner membrane</location>
        <topology evidence="10">Multi-pass membrane protein</topology>
    </subcellularLocation>
    <subcellularLocation>
        <location evidence="1">Cell membrane</location>
        <topology evidence="1">Multi-pass membrane protein</topology>
    </subcellularLocation>
</comment>
<evidence type="ECO:0000256" key="12">
    <source>
        <dbReference type="SAM" id="Phobius"/>
    </source>
</evidence>
<evidence type="ECO:0000256" key="11">
    <source>
        <dbReference type="PIRSR" id="PIRSR006247-1"/>
    </source>
</evidence>
<proteinExistence type="inferred from homology"/>
<evidence type="ECO:0000256" key="5">
    <source>
        <dbReference type="ARBA" id="ARBA00022692"/>
    </source>
</evidence>
<feature type="transmembrane region" description="Helical" evidence="12">
    <location>
        <begin position="149"/>
        <end position="171"/>
    </location>
</feature>
<feature type="binding site" evidence="11">
    <location>
        <position position="448"/>
    </location>
    <ligand>
        <name>K(+)</name>
        <dbReference type="ChEBI" id="CHEBI:29103"/>
    </ligand>
</feature>
<name>A0A2M9G648_9PROT</name>
<keyword evidence="8 10" id="KW-0406">Ion transport</keyword>
<keyword evidence="3 10" id="KW-1003">Cell membrane</keyword>
<organism evidence="13 14">
    <name type="scientific">Minwuia thermotolerans</name>
    <dbReference type="NCBI Taxonomy" id="2056226"/>
    <lineage>
        <taxon>Bacteria</taxon>
        <taxon>Pseudomonadati</taxon>
        <taxon>Pseudomonadota</taxon>
        <taxon>Alphaproteobacteria</taxon>
        <taxon>Minwuiales</taxon>
        <taxon>Minwuiaceae</taxon>
        <taxon>Minwuia</taxon>
    </lineage>
</organism>
<evidence type="ECO:0000256" key="4">
    <source>
        <dbReference type="ARBA" id="ARBA00022538"/>
    </source>
</evidence>
<evidence type="ECO:0000256" key="2">
    <source>
        <dbReference type="ARBA" id="ARBA00022448"/>
    </source>
</evidence>
<feature type="transmembrane region" description="Helical" evidence="12">
    <location>
        <begin position="313"/>
        <end position="333"/>
    </location>
</feature>
<gene>
    <name evidence="13" type="ORF">CVT23_02910</name>
</gene>
<feature type="transmembrane region" description="Helical" evidence="12">
    <location>
        <begin position="251"/>
        <end position="275"/>
    </location>
</feature>
<feature type="transmembrane region" description="Helical" evidence="12">
    <location>
        <begin position="57"/>
        <end position="76"/>
    </location>
</feature>
<keyword evidence="14" id="KW-1185">Reference proteome</keyword>
<protein>
    <recommendedName>
        <fullName evidence="10">Trk system potassium uptake protein</fullName>
    </recommendedName>
</protein>
<dbReference type="AlphaFoldDB" id="A0A2M9G648"/>
<evidence type="ECO:0000256" key="7">
    <source>
        <dbReference type="ARBA" id="ARBA00022989"/>
    </source>
</evidence>
<dbReference type="Proteomes" id="UP000229498">
    <property type="component" value="Unassembled WGS sequence"/>
</dbReference>
<reference evidence="13 14" key="1">
    <citation type="submission" date="2017-11" db="EMBL/GenBank/DDBJ databases">
        <title>Draft genome sequence of Rhizobiales bacterium SY3-13.</title>
        <authorList>
            <person name="Sun C."/>
        </authorList>
    </citation>
    <scope>NUCLEOTIDE SEQUENCE [LARGE SCALE GENOMIC DNA]</scope>
    <source>
        <strain evidence="13 14">SY3-13</strain>
    </source>
</reference>
<keyword evidence="11" id="KW-0479">Metal-binding</keyword>
<dbReference type="GO" id="GO:0005886">
    <property type="term" value="C:plasma membrane"/>
    <property type="evidence" value="ECO:0007669"/>
    <property type="project" value="UniProtKB-SubCell"/>
</dbReference>
<evidence type="ECO:0000256" key="8">
    <source>
        <dbReference type="ARBA" id="ARBA00023065"/>
    </source>
</evidence>
<evidence type="ECO:0000256" key="10">
    <source>
        <dbReference type="PIRNR" id="PIRNR006247"/>
    </source>
</evidence>
<feature type="binding site" evidence="11">
    <location>
        <position position="330"/>
    </location>
    <ligand>
        <name>K(+)</name>
        <dbReference type="ChEBI" id="CHEBI:29103"/>
    </ligand>
</feature>
<feature type="transmembrane region" description="Helical" evidence="12">
    <location>
        <begin position="407"/>
        <end position="427"/>
    </location>
</feature>
<dbReference type="Pfam" id="PF02386">
    <property type="entry name" value="TrkH"/>
    <property type="match status" value="1"/>
</dbReference>
<dbReference type="EMBL" id="PHIG01000007">
    <property type="protein sequence ID" value="PJK31195.1"/>
    <property type="molecule type" value="Genomic_DNA"/>
</dbReference>
<evidence type="ECO:0000313" key="14">
    <source>
        <dbReference type="Proteomes" id="UP000229498"/>
    </source>
</evidence>
<feature type="binding site" evidence="11">
    <location>
        <position position="331"/>
    </location>
    <ligand>
        <name>K(+)</name>
        <dbReference type="ChEBI" id="CHEBI:29103"/>
    </ligand>
</feature>
<accession>A0A2M9G648</accession>
<feature type="transmembrane region" description="Helical" evidence="12">
    <location>
        <begin position="340"/>
        <end position="363"/>
    </location>
</feature>
<feature type="transmembrane region" description="Helical" evidence="12">
    <location>
        <begin position="88"/>
        <end position="112"/>
    </location>
</feature>
<keyword evidence="9 10" id="KW-0472">Membrane</keyword>
<evidence type="ECO:0000256" key="3">
    <source>
        <dbReference type="ARBA" id="ARBA00022475"/>
    </source>
</evidence>
<feature type="transmembrane region" description="Helical" evidence="12">
    <location>
        <begin position="192"/>
        <end position="214"/>
    </location>
</feature>
<dbReference type="GO" id="GO:0015379">
    <property type="term" value="F:potassium:chloride symporter activity"/>
    <property type="evidence" value="ECO:0007669"/>
    <property type="project" value="InterPro"/>
</dbReference>
<keyword evidence="2 10" id="KW-0813">Transport</keyword>
<dbReference type="PANTHER" id="PTHR32024:SF3">
    <property type="entry name" value="TRK SYSTEM POTASSIUM UPTAKE PROTEIN"/>
    <property type="match status" value="1"/>
</dbReference>
<feature type="binding site" evidence="11">
    <location>
        <position position="128"/>
    </location>
    <ligand>
        <name>K(+)</name>
        <dbReference type="ChEBI" id="CHEBI:29103"/>
    </ligand>
</feature>
<feature type="transmembrane region" description="Helical" evidence="12">
    <location>
        <begin position="287"/>
        <end position="307"/>
    </location>
</feature>
<dbReference type="InterPro" id="IPR003445">
    <property type="entry name" value="Cat_transpt"/>
</dbReference>
<dbReference type="GO" id="GO:0046872">
    <property type="term" value="F:metal ion binding"/>
    <property type="evidence" value="ECO:0007669"/>
    <property type="project" value="UniProtKB-KW"/>
</dbReference>
<comment type="caution">
    <text evidence="13">The sequence shown here is derived from an EMBL/GenBank/DDBJ whole genome shotgun (WGS) entry which is preliminary data.</text>
</comment>
<evidence type="ECO:0000256" key="1">
    <source>
        <dbReference type="ARBA" id="ARBA00004651"/>
    </source>
</evidence>
<evidence type="ECO:0000313" key="13">
    <source>
        <dbReference type="EMBL" id="PJK31195.1"/>
    </source>
</evidence>
<keyword evidence="10" id="KW-0997">Cell inner membrane</keyword>
<evidence type="ECO:0000256" key="6">
    <source>
        <dbReference type="ARBA" id="ARBA00022958"/>
    </source>
</evidence>
<feature type="binding site" evidence="11">
    <location>
        <position position="447"/>
    </location>
    <ligand>
        <name>K(+)</name>
        <dbReference type="ChEBI" id="CHEBI:29103"/>
    </ligand>
</feature>
<dbReference type="PIRSF" id="PIRSF006247">
    <property type="entry name" value="TrkH"/>
    <property type="match status" value="1"/>
</dbReference>
<feature type="binding site" evidence="11">
    <location>
        <position position="235"/>
    </location>
    <ligand>
        <name>K(+)</name>
        <dbReference type="ChEBI" id="CHEBI:29103"/>
    </ligand>
</feature>
<evidence type="ECO:0000256" key="9">
    <source>
        <dbReference type="ARBA" id="ARBA00023136"/>
    </source>
</evidence>
<dbReference type="PANTHER" id="PTHR32024">
    <property type="entry name" value="TRK SYSTEM POTASSIUM UPTAKE PROTEIN TRKG-RELATED"/>
    <property type="match status" value="1"/>
</dbReference>
<keyword evidence="4 10" id="KW-0633">Potassium transport</keyword>
<dbReference type="InterPro" id="IPR004772">
    <property type="entry name" value="TrkH"/>
</dbReference>
<feature type="transmembrane region" description="Helical" evidence="12">
    <location>
        <begin position="471"/>
        <end position="491"/>
    </location>
</feature>
<sequence length="498" mass="53473">MPGAGADDDGPRHWGRLLLNLQSIFYIVGMLWCGLAGLMLVPILIDLVTIDGFAVGFLESMLVVLALGGLLVIASRPRQGISLRLRDAFVLTSLAWASLPAAAALPFLFYGLDYSDAYFEAMSGLTTTGSTVIAGLDTADRGLLFWRSLLQWMGGAGIILMAIMLLPFLRVGGMQLFRTESSDQFEKAVPRAVQFGAWIFSVYAGLTVIAALTYKILGMSDFDAICHAMTTLSTGGYSTHDASFGYFEEPALHWAASLFMIAGALPFAAYVHALRGRPDAFYKDPQVRGFLAVVFGVCALFTLWLWLTEGGDPTVAARLVVFNVVSIVTTTGYATTDYQLWGSFAVTAFLFLMFMGGCAGSTSGAVKTYRIQILAITVVGQIRRLSSVHRVHVPQYGGQRLPADVPVSVLAFLAAYVVVIAFGSLLLSMTGLDMVTSVTATITALTNVGPGLGSIIGPAGNFVPLSDTAKWLLSAAMMLGRLELFTVLVLLDPEFWRN</sequence>
<feature type="transmembrane region" description="Helical" evidence="12">
    <location>
        <begin position="24"/>
        <end position="45"/>
    </location>
</feature>